<dbReference type="EMBL" id="QGNW01001302">
    <property type="protein sequence ID" value="RVW46546.1"/>
    <property type="molecule type" value="Genomic_DNA"/>
</dbReference>
<protein>
    <submittedName>
        <fullName evidence="3">UDP-glycosyltransferase 90A1</fullName>
    </submittedName>
</protein>
<organism evidence="3 4">
    <name type="scientific">Vitis vinifera</name>
    <name type="common">Grape</name>
    <dbReference type="NCBI Taxonomy" id="29760"/>
    <lineage>
        <taxon>Eukaryota</taxon>
        <taxon>Viridiplantae</taxon>
        <taxon>Streptophyta</taxon>
        <taxon>Embryophyta</taxon>
        <taxon>Tracheophyta</taxon>
        <taxon>Spermatophyta</taxon>
        <taxon>Magnoliopsida</taxon>
        <taxon>eudicotyledons</taxon>
        <taxon>Gunneridae</taxon>
        <taxon>Pentapetalae</taxon>
        <taxon>rosids</taxon>
        <taxon>Vitales</taxon>
        <taxon>Vitaceae</taxon>
        <taxon>Viteae</taxon>
        <taxon>Vitis</taxon>
    </lineage>
</organism>
<comment type="similarity">
    <text evidence="1">Belongs to the UDP-glycosyltransferase family.</text>
</comment>
<evidence type="ECO:0000313" key="3">
    <source>
        <dbReference type="EMBL" id="RVW46546.1"/>
    </source>
</evidence>
<dbReference type="GO" id="GO:0016757">
    <property type="term" value="F:glycosyltransferase activity"/>
    <property type="evidence" value="ECO:0007669"/>
    <property type="project" value="UniProtKB-KW"/>
</dbReference>
<gene>
    <name evidence="3" type="primary">UGT90A1_11</name>
    <name evidence="3" type="ORF">CK203_067255</name>
</gene>
<dbReference type="AlphaFoldDB" id="A0A438EFQ9"/>
<name>A0A438EFQ9_VITVI</name>
<dbReference type="SUPFAM" id="SSF53756">
    <property type="entry name" value="UDP-Glycosyltransferase/glycogen phosphorylase"/>
    <property type="match status" value="1"/>
</dbReference>
<proteinExistence type="inferred from homology"/>
<keyword evidence="2" id="KW-0328">Glycosyltransferase</keyword>
<keyword evidence="3" id="KW-0808">Transferase</keyword>
<dbReference type="PANTHER" id="PTHR48047:SF51">
    <property type="entry name" value="GLYCOSYLTRANSFERASE"/>
    <property type="match status" value="1"/>
</dbReference>
<comment type="caution">
    <text evidence="3">The sequence shown here is derived from an EMBL/GenBank/DDBJ whole genome shotgun (WGS) entry which is preliminary data.</text>
</comment>
<dbReference type="PANTHER" id="PTHR48047">
    <property type="entry name" value="GLYCOSYLTRANSFERASE"/>
    <property type="match status" value="1"/>
</dbReference>
<evidence type="ECO:0000256" key="2">
    <source>
        <dbReference type="ARBA" id="ARBA00022676"/>
    </source>
</evidence>
<dbReference type="Gene3D" id="3.40.50.2000">
    <property type="entry name" value="Glycogen Phosphorylase B"/>
    <property type="match status" value="2"/>
</dbReference>
<evidence type="ECO:0000256" key="1">
    <source>
        <dbReference type="ARBA" id="ARBA00009995"/>
    </source>
</evidence>
<sequence>MDGACKEWWYKDKVIGVSKNGYLFIAVTFFTTPANRPFISQYLDGTGASIVDLPFPQQVAGVPAGVESTDKLPCMSLFVPFVKATELLQPHLELRCSTVGVICYERLRHDYVTLLILNRLPLGSESDNEPSTVPQLPWIKLTKNDFEPSFWDANDPLRDFAAETIKSTLQSYGVLVNSFPEVDSLFLDYWNREIGAPKAWCVGPLCLAEPPRVEPKPHEKPTWVRWLDQKLDQGIQVLYVAFGSQADISAEQLQEIATGLEESRANFLWVLRKKRVRHQRRV</sequence>
<evidence type="ECO:0000313" key="4">
    <source>
        <dbReference type="Proteomes" id="UP000288805"/>
    </source>
</evidence>
<reference evidence="3 4" key="1">
    <citation type="journal article" date="2018" name="PLoS Genet.">
        <title>Population sequencing reveals clonal diversity and ancestral inbreeding in the grapevine cultivar Chardonnay.</title>
        <authorList>
            <person name="Roach M.J."/>
            <person name="Johnson D.L."/>
            <person name="Bohlmann J."/>
            <person name="van Vuuren H.J."/>
            <person name="Jones S.J."/>
            <person name="Pretorius I.S."/>
            <person name="Schmidt S.A."/>
            <person name="Borneman A.R."/>
        </authorList>
    </citation>
    <scope>NUCLEOTIDE SEQUENCE [LARGE SCALE GENOMIC DNA]</scope>
    <source>
        <strain evidence="4">cv. Chardonnay</strain>
        <tissue evidence="3">Leaf</tissue>
    </source>
</reference>
<dbReference type="Proteomes" id="UP000288805">
    <property type="component" value="Unassembled WGS sequence"/>
</dbReference>
<accession>A0A438EFQ9</accession>